<evidence type="ECO:0000313" key="3">
    <source>
        <dbReference type="Proteomes" id="UP000298714"/>
    </source>
</evidence>
<dbReference type="KEGG" id="hgn:E6W36_11775"/>
<dbReference type="RefSeq" id="WP_222872783.1">
    <property type="nucleotide sequence ID" value="NZ_CP039704.1"/>
</dbReference>
<evidence type="ECO:0000256" key="1">
    <source>
        <dbReference type="SAM" id="MobiDB-lite"/>
    </source>
</evidence>
<evidence type="ECO:0000313" key="2">
    <source>
        <dbReference type="EMBL" id="QCI79938.1"/>
    </source>
</evidence>
<dbReference type="AlphaFoldDB" id="A0A4D7C8T9"/>
<sequence>MFGREPFIQAKRVELENEAQAYGDKLYNSTFDPRVDRPQPSSRLPPRKMRRSSRNNFLRPAPASRGSLP</sequence>
<organism evidence="2 3">
    <name type="scientific">Hankyongella ginsenosidimutans</name>
    <dbReference type="NCBI Taxonomy" id="1763828"/>
    <lineage>
        <taxon>Bacteria</taxon>
        <taxon>Pseudomonadati</taxon>
        <taxon>Pseudomonadota</taxon>
        <taxon>Alphaproteobacteria</taxon>
        <taxon>Sphingomonadales</taxon>
        <taxon>Sphingomonadaceae</taxon>
        <taxon>Hankyongella</taxon>
    </lineage>
</organism>
<keyword evidence="3" id="KW-1185">Reference proteome</keyword>
<gene>
    <name evidence="2" type="ORF">E6W36_11775</name>
</gene>
<dbReference type="Proteomes" id="UP000298714">
    <property type="component" value="Chromosome"/>
</dbReference>
<name>A0A4D7C8T9_9SPHN</name>
<feature type="region of interest" description="Disordered" evidence="1">
    <location>
        <begin position="26"/>
        <end position="69"/>
    </location>
</feature>
<proteinExistence type="predicted"/>
<protein>
    <submittedName>
        <fullName evidence="2">Uncharacterized protein</fullName>
    </submittedName>
</protein>
<reference evidence="3" key="1">
    <citation type="submission" date="2019-04" db="EMBL/GenBank/DDBJ databases">
        <title>Complete genome sequence of Sphingomonas sp. W1-2-3.</title>
        <authorList>
            <person name="Im W.T."/>
        </authorList>
    </citation>
    <scope>NUCLEOTIDE SEQUENCE [LARGE SCALE GENOMIC DNA]</scope>
    <source>
        <strain evidence="3">W1-2-3</strain>
    </source>
</reference>
<dbReference type="EMBL" id="CP039704">
    <property type="protein sequence ID" value="QCI79938.1"/>
    <property type="molecule type" value="Genomic_DNA"/>
</dbReference>
<accession>A0A4D7C8T9</accession>